<protein>
    <recommendedName>
        <fullName evidence="2">Immunoglobulin-like beta-sandwich domain-containing protein</fullName>
    </recommendedName>
</protein>
<evidence type="ECO:0000313" key="3">
    <source>
        <dbReference type="EMBL" id="KAK8754151.1"/>
    </source>
</evidence>
<name>A0AAW0YBB7_CHEQU</name>
<feature type="transmembrane region" description="Helical" evidence="1">
    <location>
        <begin position="76"/>
        <end position="94"/>
    </location>
</feature>
<evidence type="ECO:0000313" key="4">
    <source>
        <dbReference type="Proteomes" id="UP001445076"/>
    </source>
</evidence>
<comment type="caution">
    <text evidence="3">The sequence shown here is derived from an EMBL/GenBank/DDBJ whole genome shotgun (WGS) entry which is preliminary data.</text>
</comment>
<dbReference type="Proteomes" id="UP001445076">
    <property type="component" value="Unassembled WGS sequence"/>
</dbReference>
<keyword evidence="1" id="KW-0812">Transmembrane</keyword>
<keyword evidence="1" id="KW-0472">Membrane</keyword>
<dbReference type="EMBL" id="JARKIK010000001">
    <property type="protein sequence ID" value="KAK8754151.1"/>
    <property type="molecule type" value="Genomic_DNA"/>
</dbReference>
<organism evidence="3 4">
    <name type="scientific">Cherax quadricarinatus</name>
    <name type="common">Australian red claw crayfish</name>
    <dbReference type="NCBI Taxonomy" id="27406"/>
    <lineage>
        <taxon>Eukaryota</taxon>
        <taxon>Metazoa</taxon>
        <taxon>Ecdysozoa</taxon>
        <taxon>Arthropoda</taxon>
        <taxon>Crustacea</taxon>
        <taxon>Multicrustacea</taxon>
        <taxon>Malacostraca</taxon>
        <taxon>Eumalacostraca</taxon>
        <taxon>Eucarida</taxon>
        <taxon>Decapoda</taxon>
        <taxon>Pleocyemata</taxon>
        <taxon>Astacidea</taxon>
        <taxon>Parastacoidea</taxon>
        <taxon>Parastacidae</taxon>
        <taxon>Cherax</taxon>
    </lineage>
</organism>
<reference evidence="3 4" key="1">
    <citation type="journal article" date="2024" name="BMC Genomics">
        <title>Genome assembly of redclaw crayfish (Cherax quadricarinatus) provides insights into its immune adaptation and hypoxia tolerance.</title>
        <authorList>
            <person name="Liu Z."/>
            <person name="Zheng J."/>
            <person name="Li H."/>
            <person name="Fang K."/>
            <person name="Wang S."/>
            <person name="He J."/>
            <person name="Zhou D."/>
            <person name="Weng S."/>
            <person name="Chi M."/>
            <person name="Gu Z."/>
            <person name="He J."/>
            <person name="Li F."/>
            <person name="Wang M."/>
        </authorList>
    </citation>
    <scope>NUCLEOTIDE SEQUENCE [LARGE SCALE GENOMIC DNA]</scope>
    <source>
        <strain evidence="3">ZL_2023a</strain>
    </source>
</reference>
<keyword evidence="1" id="KW-1133">Transmembrane helix</keyword>
<dbReference type="PANTHER" id="PTHR23279:SF36">
    <property type="entry name" value="DEFECTIVE PROBOSCIS EXTENSION RESPONSE 9, ISOFORM A"/>
    <property type="match status" value="1"/>
</dbReference>
<dbReference type="InterPro" id="IPR013783">
    <property type="entry name" value="Ig-like_fold"/>
</dbReference>
<dbReference type="InterPro" id="IPR013151">
    <property type="entry name" value="Immunoglobulin_dom"/>
</dbReference>
<gene>
    <name evidence="3" type="ORF">OTU49_013795</name>
</gene>
<evidence type="ECO:0000256" key="1">
    <source>
        <dbReference type="SAM" id="Phobius"/>
    </source>
</evidence>
<dbReference type="Pfam" id="PF00047">
    <property type="entry name" value="ig"/>
    <property type="match status" value="1"/>
</dbReference>
<keyword evidence="4" id="KW-1185">Reference proteome</keyword>
<dbReference type="AlphaFoldDB" id="A0AAW0YBB7"/>
<proteinExistence type="predicted"/>
<dbReference type="GO" id="GO:0050808">
    <property type="term" value="P:synapse organization"/>
    <property type="evidence" value="ECO:0007669"/>
    <property type="project" value="TreeGrafter"/>
</dbReference>
<feature type="domain" description="Immunoglobulin-like beta-sandwich" evidence="2">
    <location>
        <begin position="14"/>
        <end position="46"/>
    </location>
</feature>
<sequence>MVNYGQPGRAITVETEHRGDTTRSSLLVLNASSWDSGQYACKPSNAERVSIKVHVLRSETPAAMQTTTSASPRLCTTYLLIFCLLLSLLTPVSSSSSCRRSQR</sequence>
<evidence type="ECO:0000259" key="2">
    <source>
        <dbReference type="Pfam" id="PF00047"/>
    </source>
</evidence>
<dbReference type="InterPro" id="IPR037448">
    <property type="entry name" value="Zig-8"/>
</dbReference>
<dbReference type="GO" id="GO:0032589">
    <property type="term" value="C:neuron projection membrane"/>
    <property type="evidence" value="ECO:0007669"/>
    <property type="project" value="TreeGrafter"/>
</dbReference>
<dbReference type="Gene3D" id="2.60.40.10">
    <property type="entry name" value="Immunoglobulins"/>
    <property type="match status" value="1"/>
</dbReference>
<dbReference type="PANTHER" id="PTHR23279">
    <property type="entry name" value="DEFECTIVE PROBOSCIS EXTENSION RESPONSE DPR -RELATED"/>
    <property type="match status" value="1"/>
</dbReference>
<accession>A0AAW0YBB7</accession>